<evidence type="ECO:0000256" key="4">
    <source>
        <dbReference type="SAM" id="SignalP"/>
    </source>
</evidence>
<dbReference type="GO" id="GO:0016020">
    <property type="term" value="C:membrane"/>
    <property type="evidence" value="ECO:0007669"/>
    <property type="project" value="TreeGrafter"/>
</dbReference>
<dbReference type="SUPFAM" id="SSF50939">
    <property type="entry name" value="Sialidases"/>
    <property type="match status" value="1"/>
</dbReference>
<dbReference type="GO" id="GO:0005737">
    <property type="term" value="C:cytoplasm"/>
    <property type="evidence" value="ECO:0007669"/>
    <property type="project" value="TreeGrafter"/>
</dbReference>
<feature type="chain" id="PRO_5021809619" description="exo-alpha-sialidase" evidence="4">
    <location>
        <begin position="24"/>
        <end position="376"/>
    </location>
</feature>
<comment type="caution">
    <text evidence="6">The sequence shown here is derived from an EMBL/GenBank/DDBJ whole genome shotgun (WGS) entry which is preliminary data.</text>
</comment>
<dbReference type="Pfam" id="PF13088">
    <property type="entry name" value="BNR_2"/>
    <property type="match status" value="1"/>
</dbReference>
<dbReference type="EC" id="3.2.1.18" evidence="3"/>
<dbReference type="PANTHER" id="PTHR10628:SF30">
    <property type="entry name" value="EXO-ALPHA-SIALIDASE"/>
    <property type="match status" value="1"/>
</dbReference>
<dbReference type="Gene3D" id="2.120.10.10">
    <property type="match status" value="1"/>
</dbReference>
<reference evidence="6 7" key="1">
    <citation type="journal article" date="2013" name="Stand. Genomic Sci.">
        <title>Genomic Encyclopedia of Type Strains, Phase I: The one thousand microbial genomes (KMG-I) project.</title>
        <authorList>
            <person name="Kyrpides N.C."/>
            <person name="Woyke T."/>
            <person name="Eisen J.A."/>
            <person name="Garrity G."/>
            <person name="Lilburn T.G."/>
            <person name="Beck B.J."/>
            <person name="Whitman W.B."/>
            <person name="Hugenholtz P."/>
            <person name="Klenk H.P."/>
        </authorList>
    </citation>
    <scope>NUCLEOTIDE SEQUENCE [LARGE SCALE GENOMIC DNA]</scope>
    <source>
        <strain evidence="6 7">DSM 13484</strain>
    </source>
</reference>
<protein>
    <recommendedName>
        <fullName evidence="3">exo-alpha-sialidase</fullName>
        <ecNumber evidence="3">3.2.1.18</ecNumber>
    </recommendedName>
</protein>
<dbReference type="GO" id="GO:0009313">
    <property type="term" value="P:oligosaccharide catabolic process"/>
    <property type="evidence" value="ECO:0007669"/>
    <property type="project" value="TreeGrafter"/>
</dbReference>
<comment type="similarity">
    <text evidence="2">Belongs to the glycosyl hydrolase 33 family.</text>
</comment>
<evidence type="ECO:0000313" key="6">
    <source>
        <dbReference type="EMBL" id="TWI87034.1"/>
    </source>
</evidence>
<evidence type="ECO:0000259" key="5">
    <source>
        <dbReference type="Pfam" id="PF13088"/>
    </source>
</evidence>
<dbReference type="RefSeq" id="WP_145717305.1">
    <property type="nucleotide sequence ID" value="NZ_BAAAFY010000004.1"/>
</dbReference>
<organism evidence="6 7">
    <name type="scientific">Chitinophaga japonensis</name>
    <name type="common">Flexibacter japonensis</name>
    <dbReference type="NCBI Taxonomy" id="104662"/>
    <lineage>
        <taxon>Bacteria</taxon>
        <taxon>Pseudomonadati</taxon>
        <taxon>Bacteroidota</taxon>
        <taxon>Chitinophagia</taxon>
        <taxon>Chitinophagales</taxon>
        <taxon>Chitinophagaceae</taxon>
        <taxon>Chitinophaga</taxon>
    </lineage>
</organism>
<dbReference type="GO" id="GO:0006689">
    <property type="term" value="P:ganglioside catabolic process"/>
    <property type="evidence" value="ECO:0007669"/>
    <property type="project" value="TreeGrafter"/>
</dbReference>
<dbReference type="CDD" id="cd15482">
    <property type="entry name" value="Sialidase_non-viral"/>
    <property type="match status" value="1"/>
</dbReference>
<gene>
    <name evidence="6" type="ORF">LX66_4302</name>
</gene>
<keyword evidence="4" id="KW-0732">Signal</keyword>
<evidence type="ECO:0000256" key="2">
    <source>
        <dbReference type="ARBA" id="ARBA00009348"/>
    </source>
</evidence>
<evidence type="ECO:0000256" key="1">
    <source>
        <dbReference type="ARBA" id="ARBA00000427"/>
    </source>
</evidence>
<dbReference type="GO" id="GO:0004308">
    <property type="term" value="F:exo-alpha-sialidase activity"/>
    <property type="evidence" value="ECO:0007669"/>
    <property type="project" value="UniProtKB-EC"/>
</dbReference>
<name>A0A562T1T4_CHIJA</name>
<accession>A0A562T1T4</accession>
<dbReference type="AlphaFoldDB" id="A0A562T1T4"/>
<proteinExistence type="inferred from homology"/>
<dbReference type="OrthoDB" id="7294637at2"/>
<feature type="domain" description="Sialidase" evidence="5">
    <location>
        <begin position="56"/>
        <end position="348"/>
    </location>
</feature>
<dbReference type="InterPro" id="IPR026856">
    <property type="entry name" value="Sialidase_fam"/>
</dbReference>
<dbReference type="PANTHER" id="PTHR10628">
    <property type="entry name" value="SIALIDASE"/>
    <property type="match status" value="1"/>
</dbReference>
<dbReference type="Proteomes" id="UP000316778">
    <property type="component" value="Unassembled WGS sequence"/>
</dbReference>
<keyword evidence="7" id="KW-1185">Reference proteome</keyword>
<dbReference type="EMBL" id="VLLG01000004">
    <property type="protein sequence ID" value="TWI87034.1"/>
    <property type="molecule type" value="Genomic_DNA"/>
</dbReference>
<evidence type="ECO:0000313" key="7">
    <source>
        <dbReference type="Proteomes" id="UP000316778"/>
    </source>
</evidence>
<comment type="catalytic activity">
    <reaction evidence="1">
        <text>Hydrolysis of alpha-(2-&gt;3)-, alpha-(2-&gt;6)-, alpha-(2-&gt;8)- glycosidic linkages of terminal sialic acid residues in oligosaccharides, glycoproteins, glycolipids, colominic acid and synthetic substrates.</text>
        <dbReference type="EC" id="3.2.1.18"/>
    </reaction>
</comment>
<feature type="signal peptide" evidence="4">
    <location>
        <begin position="1"/>
        <end position="23"/>
    </location>
</feature>
<dbReference type="InterPro" id="IPR036278">
    <property type="entry name" value="Sialidase_sf"/>
</dbReference>
<evidence type="ECO:0000256" key="3">
    <source>
        <dbReference type="ARBA" id="ARBA00012733"/>
    </source>
</evidence>
<dbReference type="InterPro" id="IPR011040">
    <property type="entry name" value="Sialidase"/>
</dbReference>
<sequence length="376" mass="41179">MLRFLFCSLIFSSFGFGSSPSCAAGPDQPSLPYIFANGSEGYNCYRIPAIVRTRKGTLLAFAEARKKDCKDEGDIDLVLKRSEDNGKTWSTLLLVWDDGDNTCGNPAPVVDESTGVVHLLMTWNKGEDHIREINAGTSTDTRRVFVAQSSDDGLHWSSAKEITASVKRDNWAWYATGPCHGIQVQKGAHAGRLVIPCDHVELGAKRGYSHVIFSDDHGATWQPGGSSPRDGTDESTIAELSDGRLMLNMRNSAREGMRMVATSTDGGQTFGNLRADSALVEPVCQGSLLDYRRRKKHYLLFSNPASSKRTDMTIKVSADDGRTWTKGHTVYNGPSAYSDMVMLPNGKVVLLYEGGTRKPYEGIAIEILPFKKLTGL</sequence>